<dbReference type="Gene3D" id="3.30.1140.40">
    <property type="entry name" value="Tctex-1"/>
    <property type="match status" value="1"/>
</dbReference>
<dbReference type="GO" id="GO:0005868">
    <property type="term" value="C:cytoplasmic dynein complex"/>
    <property type="evidence" value="ECO:0007669"/>
    <property type="project" value="TreeGrafter"/>
</dbReference>
<dbReference type="GO" id="GO:0045505">
    <property type="term" value="F:dynein intermediate chain binding"/>
    <property type="evidence" value="ECO:0007669"/>
    <property type="project" value="TreeGrafter"/>
</dbReference>
<comment type="caution">
    <text evidence="2">The sequence shown here is derived from an EMBL/GenBank/DDBJ whole genome shotgun (WGS) entry which is preliminary data.</text>
</comment>
<accession>A0AAV4X8U9</accession>
<organism evidence="2 3">
    <name type="scientific">Caerostris darwini</name>
    <dbReference type="NCBI Taxonomy" id="1538125"/>
    <lineage>
        <taxon>Eukaryota</taxon>
        <taxon>Metazoa</taxon>
        <taxon>Ecdysozoa</taxon>
        <taxon>Arthropoda</taxon>
        <taxon>Chelicerata</taxon>
        <taxon>Arachnida</taxon>
        <taxon>Araneae</taxon>
        <taxon>Araneomorphae</taxon>
        <taxon>Entelegynae</taxon>
        <taxon>Araneoidea</taxon>
        <taxon>Araneidae</taxon>
        <taxon>Caerostris</taxon>
    </lineage>
</organism>
<dbReference type="CDD" id="cd21455">
    <property type="entry name" value="DLC-like_DYNLT1_DYNLT3"/>
    <property type="match status" value="1"/>
</dbReference>
<sequence length="123" mass="14336">MKSLTCYTLAAFGIFLMEAIREVLWGKKYDHDKASMWTKILIQKVLDQLSDYRFDKYIVTCNIQDKCGSGLHLATSCHWDEETDVQTCIRWENDSMVCLVCAFSMKMIYKDISIKESVEIVEE</sequence>
<evidence type="ECO:0000313" key="3">
    <source>
        <dbReference type="Proteomes" id="UP001054837"/>
    </source>
</evidence>
<proteinExistence type="inferred from homology"/>
<gene>
    <name evidence="2" type="primary">AVEN_131425_1</name>
    <name evidence="2" type="ORF">CDAR_443821</name>
</gene>
<comment type="similarity">
    <text evidence="1">Belongs to the dynein light chain Tctex-type family.</text>
</comment>
<evidence type="ECO:0000256" key="1">
    <source>
        <dbReference type="ARBA" id="ARBA00005361"/>
    </source>
</evidence>
<reference evidence="2 3" key="1">
    <citation type="submission" date="2021-06" db="EMBL/GenBank/DDBJ databases">
        <title>Caerostris darwini draft genome.</title>
        <authorList>
            <person name="Kono N."/>
            <person name="Arakawa K."/>
        </authorList>
    </citation>
    <scope>NUCLEOTIDE SEQUENCE [LARGE SCALE GENOMIC DNA]</scope>
</reference>
<dbReference type="PANTHER" id="PTHR21255">
    <property type="entry name" value="T-COMPLEX-ASSOCIATED-TESTIS-EXPRESSED 1/ DYNEIN LIGHT CHAIN"/>
    <property type="match status" value="1"/>
</dbReference>
<protein>
    <submittedName>
        <fullName evidence="2">Uncharacterized protein</fullName>
    </submittedName>
</protein>
<dbReference type="GO" id="GO:0007018">
    <property type="term" value="P:microtubule-based movement"/>
    <property type="evidence" value="ECO:0007669"/>
    <property type="project" value="TreeGrafter"/>
</dbReference>
<name>A0AAV4X8U9_9ARAC</name>
<dbReference type="InterPro" id="IPR038586">
    <property type="entry name" value="Tctex-1-like_sf"/>
</dbReference>
<keyword evidence="3" id="KW-1185">Reference proteome</keyword>
<dbReference type="Pfam" id="PF03645">
    <property type="entry name" value="Tctex-1"/>
    <property type="match status" value="1"/>
</dbReference>
<dbReference type="GO" id="GO:0005737">
    <property type="term" value="C:cytoplasm"/>
    <property type="evidence" value="ECO:0007669"/>
    <property type="project" value="TreeGrafter"/>
</dbReference>
<dbReference type="Proteomes" id="UP001054837">
    <property type="component" value="Unassembled WGS sequence"/>
</dbReference>
<dbReference type="EMBL" id="BPLQ01015729">
    <property type="protein sequence ID" value="GIY91108.1"/>
    <property type="molecule type" value="Genomic_DNA"/>
</dbReference>
<dbReference type="InterPro" id="IPR005334">
    <property type="entry name" value="Tctex-1-like"/>
</dbReference>
<evidence type="ECO:0000313" key="2">
    <source>
        <dbReference type="EMBL" id="GIY91108.1"/>
    </source>
</evidence>
<dbReference type="AlphaFoldDB" id="A0AAV4X8U9"/>
<dbReference type="PANTHER" id="PTHR21255:SF4">
    <property type="entry name" value="DYNEIN LIGHT CHAIN TCTEX-TYPE"/>
    <property type="match status" value="1"/>
</dbReference>